<dbReference type="SUPFAM" id="SSF54495">
    <property type="entry name" value="UBC-like"/>
    <property type="match status" value="1"/>
</dbReference>
<dbReference type="AlphaFoldDB" id="A0A8J5HYR2"/>
<dbReference type="EMBL" id="JACMSC010000002">
    <property type="protein sequence ID" value="KAG6532809.1"/>
    <property type="molecule type" value="Genomic_DNA"/>
</dbReference>
<evidence type="ECO:0000313" key="2">
    <source>
        <dbReference type="EMBL" id="KAG6532809.1"/>
    </source>
</evidence>
<proteinExistence type="predicted"/>
<dbReference type="Proteomes" id="UP000734854">
    <property type="component" value="Unassembled WGS sequence"/>
</dbReference>
<comment type="caution">
    <text evidence="2">The sequence shown here is derived from an EMBL/GenBank/DDBJ whole genome shotgun (WGS) entry which is preliminary data.</text>
</comment>
<dbReference type="InterPro" id="IPR016135">
    <property type="entry name" value="UBQ-conjugating_enzyme/RWD"/>
</dbReference>
<gene>
    <name evidence="2" type="ORF">ZIOFF_006662</name>
</gene>
<sequence>MEVVSDADGGVGMSVRGEVLSARLGRGGRGAVGRGAFGEARERRERCCRRGEREEGEVPVRGRCCRRGEGEEGEVLSAEGQVLEMMIELAKEKGGFNFGAKKGLDWNQGKSMVLLSICSLLTDPKPDDPLVPEIAHMHKTGRAKYESTARSWTQSTQWASACKTGCGLPLQSFVNTSEWRLPLSEPYRVLGSQSPSLGDSYKYKVKAAWNLTLHCSHGRRAELPITIRSELTRFSTPGFDRILYYAPQVRTMARWRDSLFRQTPPPAPPHAASSRDGTLRHVDMRNPRP</sequence>
<organism evidence="2 3">
    <name type="scientific">Zingiber officinale</name>
    <name type="common">Ginger</name>
    <name type="synonym">Amomum zingiber</name>
    <dbReference type="NCBI Taxonomy" id="94328"/>
    <lineage>
        <taxon>Eukaryota</taxon>
        <taxon>Viridiplantae</taxon>
        <taxon>Streptophyta</taxon>
        <taxon>Embryophyta</taxon>
        <taxon>Tracheophyta</taxon>
        <taxon>Spermatophyta</taxon>
        <taxon>Magnoliopsida</taxon>
        <taxon>Liliopsida</taxon>
        <taxon>Zingiberales</taxon>
        <taxon>Zingiberaceae</taxon>
        <taxon>Zingiber</taxon>
    </lineage>
</organism>
<keyword evidence="3" id="KW-1185">Reference proteome</keyword>
<evidence type="ECO:0000313" key="3">
    <source>
        <dbReference type="Proteomes" id="UP000734854"/>
    </source>
</evidence>
<evidence type="ECO:0000256" key="1">
    <source>
        <dbReference type="SAM" id="MobiDB-lite"/>
    </source>
</evidence>
<dbReference type="Gene3D" id="3.10.110.10">
    <property type="entry name" value="Ubiquitin Conjugating Enzyme"/>
    <property type="match status" value="1"/>
</dbReference>
<protein>
    <submittedName>
        <fullName evidence="2">Uncharacterized protein</fullName>
    </submittedName>
</protein>
<name>A0A8J5HYR2_ZINOF</name>
<feature type="region of interest" description="Disordered" evidence="1">
    <location>
        <begin position="259"/>
        <end position="289"/>
    </location>
</feature>
<reference evidence="2 3" key="1">
    <citation type="submission" date="2020-08" db="EMBL/GenBank/DDBJ databases">
        <title>Plant Genome Project.</title>
        <authorList>
            <person name="Zhang R.-G."/>
        </authorList>
    </citation>
    <scope>NUCLEOTIDE SEQUENCE [LARGE SCALE GENOMIC DNA]</scope>
    <source>
        <tissue evidence="2">Rhizome</tissue>
    </source>
</reference>
<accession>A0A8J5HYR2</accession>
<feature type="compositionally biased region" description="Basic and acidic residues" evidence="1">
    <location>
        <begin position="277"/>
        <end position="289"/>
    </location>
</feature>